<keyword evidence="2" id="KW-0732">Signal</keyword>
<feature type="chain" id="PRO_5045927787" evidence="2">
    <location>
        <begin position="21"/>
        <end position="203"/>
    </location>
</feature>
<protein>
    <submittedName>
        <fullName evidence="3">Sortase domain-bontaining protein</fullName>
    </submittedName>
</protein>
<dbReference type="Proteomes" id="UP001595909">
    <property type="component" value="Unassembled WGS sequence"/>
</dbReference>
<sequence>MRLAALVLGVVLLLAGCAGGGAVPGAASAPPQVTTTDRALPGAVVPISVRVPAIDVDEPALVGLGVAPDGTAEVPQDFGRVGWFDRTLAAQRAGAAPAEVPVPAGRGPTVLLGHVDSRAGPAVFFRLRDLRPGDVVEVGRSDESVARYGVERIEQVAKDAFPTFAVFGATATDVLRLVTCAGDFARGARSYTDNLVVHAVRLT</sequence>
<dbReference type="Gene3D" id="2.40.260.10">
    <property type="entry name" value="Sortase"/>
    <property type="match status" value="1"/>
</dbReference>
<dbReference type="InterPro" id="IPR005754">
    <property type="entry name" value="Sortase"/>
</dbReference>
<dbReference type="InterPro" id="IPR023365">
    <property type="entry name" value="Sortase_dom-sf"/>
</dbReference>
<keyword evidence="4" id="KW-1185">Reference proteome</keyword>
<proteinExistence type="predicted"/>
<evidence type="ECO:0000256" key="1">
    <source>
        <dbReference type="ARBA" id="ARBA00022801"/>
    </source>
</evidence>
<gene>
    <name evidence="3" type="ORF">ACFPEL_14015</name>
</gene>
<dbReference type="PROSITE" id="PS51257">
    <property type="entry name" value="PROKAR_LIPOPROTEIN"/>
    <property type="match status" value="1"/>
</dbReference>
<dbReference type="SUPFAM" id="SSF63817">
    <property type="entry name" value="Sortase"/>
    <property type="match status" value="1"/>
</dbReference>
<evidence type="ECO:0000313" key="3">
    <source>
        <dbReference type="EMBL" id="MFC4833524.1"/>
    </source>
</evidence>
<dbReference type="Pfam" id="PF04203">
    <property type="entry name" value="Sortase"/>
    <property type="match status" value="1"/>
</dbReference>
<dbReference type="CDD" id="cd05829">
    <property type="entry name" value="Sortase_F"/>
    <property type="match status" value="1"/>
</dbReference>
<evidence type="ECO:0000256" key="2">
    <source>
        <dbReference type="SAM" id="SignalP"/>
    </source>
</evidence>
<comment type="caution">
    <text evidence="3">The sequence shown here is derived from an EMBL/GenBank/DDBJ whole genome shotgun (WGS) entry which is preliminary data.</text>
</comment>
<dbReference type="RefSeq" id="WP_274191565.1">
    <property type="nucleotide sequence ID" value="NZ_BAABHN010000029.1"/>
</dbReference>
<dbReference type="EMBL" id="JBHSIM010000029">
    <property type="protein sequence ID" value="MFC4833524.1"/>
    <property type="molecule type" value="Genomic_DNA"/>
</dbReference>
<name>A0ABV9RH52_9PSEU</name>
<evidence type="ECO:0000313" key="4">
    <source>
        <dbReference type="Proteomes" id="UP001595909"/>
    </source>
</evidence>
<accession>A0ABV9RH52</accession>
<dbReference type="InterPro" id="IPR042001">
    <property type="entry name" value="Sortase_F"/>
</dbReference>
<reference evidence="4" key="1">
    <citation type="journal article" date="2019" name="Int. J. Syst. Evol. Microbiol.">
        <title>The Global Catalogue of Microorganisms (GCM) 10K type strain sequencing project: providing services to taxonomists for standard genome sequencing and annotation.</title>
        <authorList>
            <consortium name="The Broad Institute Genomics Platform"/>
            <consortium name="The Broad Institute Genome Sequencing Center for Infectious Disease"/>
            <person name="Wu L."/>
            <person name="Ma J."/>
        </authorList>
    </citation>
    <scope>NUCLEOTIDE SEQUENCE [LARGE SCALE GENOMIC DNA]</scope>
    <source>
        <strain evidence="4">CCUG 50347</strain>
    </source>
</reference>
<keyword evidence="1" id="KW-0378">Hydrolase</keyword>
<feature type="signal peptide" evidence="2">
    <location>
        <begin position="1"/>
        <end position="20"/>
    </location>
</feature>
<organism evidence="3 4">
    <name type="scientific">Actinomycetospora chibensis</name>
    <dbReference type="NCBI Taxonomy" id="663606"/>
    <lineage>
        <taxon>Bacteria</taxon>
        <taxon>Bacillati</taxon>
        <taxon>Actinomycetota</taxon>
        <taxon>Actinomycetes</taxon>
        <taxon>Pseudonocardiales</taxon>
        <taxon>Pseudonocardiaceae</taxon>
        <taxon>Actinomycetospora</taxon>
    </lineage>
</organism>